<dbReference type="InterPro" id="IPR048051">
    <property type="entry name" value="BapA-like_prefix-like"/>
</dbReference>
<evidence type="ECO:0000313" key="3">
    <source>
        <dbReference type="Proteomes" id="UP000490535"/>
    </source>
</evidence>
<protein>
    <recommendedName>
        <fullName evidence="1">Biofilm-associated protein BapA-like prefix-like domain-containing protein</fullName>
    </recommendedName>
</protein>
<organism evidence="2 3">
    <name type="scientific">Acinetobacter bereziniae</name>
    <name type="common">Acinetobacter genomosp. 10</name>
    <dbReference type="NCBI Taxonomy" id="106648"/>
    <lineage>
        <taxon>Bacteria</taxon>
        <taxon>Pseudomonadati</taxon>
        <taxon>Pseudomonadota</taxon>
        <taxon>Gammaproteobacteria</taxon>
        <taxon>Moraxellales</taxon>
        <taxon>Moraxellaceae</taxon>
        <taxon>Acinetobacter</taxon>
    </lineage>
</organism>
<name>A0A833PC24_ACIBZ</name>
<accession>A0A833PC24</accession>
<gene>
    <name evidence="2" type="ORF">GAK29_04279</name>
</gene>
<sequence length="58" mass="6320">MPNIQIVSKQTHQVLDLAGSVHVKLVENSVVIINVQKEDVVTTEREGSALIITLKKGV</sequence>
<evidence type="ECO:0000259" key="1">
    <source>
        <dbReference type="Pfam" id="PF22783"/>
    </source>
</evidence>
<comment type="caution">
    <text evidence="2">The sequence shown here is derived from an EMBL/GenBank/DDBJ whole genome shotgun (WGS) entry which is preliminary data.</text>
</comment>
<dbReference type="EMBL" id="WNDP01000179">
    <property type="protein sequence ID" value="KAF1018352.1"/>
    <property type="molecule type" value="Genomic_DNA"/>
</dbReference>
<reference evidence="3" key="1">
    <citation type="journal article" date="2020" name="MBio">
        <title>Horizontal gene transfer to a defensive symbiont with a reduced genome amongst a multipartite beetle microbiome.</title>
        <authorList>
            <person name="Waterworth S.C."/>
            <person name="Florez L.V."/>
            <person name="Rees E.R."/>
            <person name="Hertweck C."/>
            <person name="Kaltenpoth M."/>
            <person name="Kwan J.C."/>
        </authorList>
    </citation>
    <scope>NUCLEOTIDE SEQUENCE [LARGE SCALE GENOMIC DNA]</scope>
</reference>
<feature type="domain" description="Biofilm-associated protein BapA-like prefix-like" evidence="1">
    <location>
        <begin position="1"/>
        <end position="57"/>
    </location>
</feature>
<dbReference type="NCBIfam" id="NF033677">
    <property type="entry name" value="biofilm_BapA_N"/>
    <property type="match status" value="1"/>
</dbReference>
<evidence type="ECO:0000313" key="2">
    <source>
        <dbReference type="EMBL" id="KAF1018352.1"/>
    </source>
</evidence>
<dbReference type="Proteomes" id="UP000490535">
    <property type="component" value="Unassembled WGS sequence"/>
</dbReference>
<dbReference type="AlphaFoldDB" id="A0A833PC24"/>
<dbReference type="Pfam" id="PF22783">
    <property type="entry name" value="BapA_N"/>
    <property type="match status" value="1"/>
</dbReference>
<proteinExistence type="predicted"/>